<evidence type="ECO:0000313" key="3">
    <source>
        <dbReference type="Proteomes" id="UP000887013"/>
    </source>
</evidence>
<protein>
    <submittedName>
        <fullName evidence="2">Uncharacterized protein</fullName>
    </submittedName>
</protein>
<proteinExistence type="predicted"/>
<accession>A0A8X6N2G4</accession>
<evidence type="ECO:0000256" key="1">
    <source>
        <dbReference type="SAM" id="MobiDB-lite"/>
    </source>
</evidence>
<comment type="caution">
    <text evidence="2">The sequence shown here is derived from an EMBL/GenBank/DDBJ whole genome shotgun (WGS) entry which is preliminary data.</text>
</comment>
<dbReference type="AlphaFoldDB" id="A0A8X6N2G4"/>
<keyword evidence="3" id="KW-1185">Reference proteome</keyword>
<gene>
    <name evidence="2" type="ORF">NPIL_403291</name>
</gene>
<feature type="region of interest" description="Disordered" evidence="1">
    <location>
        <begin position="69"/>
        <end position="88"/>
    </location>
</feature>
<sequence>MSPNPSKSPYPQHGCNLLSWFDAHDYGNVSRDAEEPVWSSLDSRSSLARNQGTMTAQRYLEDTDLIMVQPQHDGPSRGTRSEDNSIIRISSHYPRPHGYCSPLIC</sequence>
<organism evidence="2 3">
    <name type="scientific">Nephila pilipes</name>
    <name type="common">Giant wood spider</name>
    <name type="synonym">Nephila maculata</name>
    <dbReference type="NCBI Taxonomy" id="299642"/>
    <lineage>
        <taxon>Eukaryota</taxon>
        <taxon>Metazoa</taxon>
        <taxon>Ecdysozoa</taxon>
        <taxon>Arthropoda</taxon>
        <taxon>Chelicerata</taxon>
        <taxon>Arachnida</taxon>
        <taxon>Araneae</taxon>
        <taxon>Araneomorphae</taxon>
        <taxon>Entelegynae</taxon>
        <taxon>Araneoidea</taxon>
        <taxon>Nephilidae</taxon>
        <taxon>Nephila</taxon>
    </lineage>
</organism>
<name>A0A8X6N2G4_NEPPI</name>
<dbReference type="EMBL" id="BMAW01004609">
    <property type="protein sequence ID" value="GFS89927.1"/>
    <property type="molecule type" value="Genomic_DNA"/>
</dbReference>
<dbReference type="Proteomes" id="UP000887013">
    <property type="component" value="Unassembled WGS sequence"/>
</dbReference>
<evidence type="ECO:0000313" key="2">
    <source>
        <dbReference type="EMBL" id="GFS89927.1"/>
    </source>
</evidence>
<reference evidence="2" key="1">
    <citation type="submission" date="2020-08" db="EMBL/GenBank/DDBJ databases">
        <title>Multicomponent nature underlies the extraordinary mechanical properties of spider dragline silk.</title>
        <authorList>
            <person name="Kono N."/>
            <person name="Nakamura H."/>
            <person name="Mori M."/>
            <person name="Yoshida Y."/>
            <person name="Ohtoshi R."/>
            <person name="Malay A.D."/>
            <person name="Moran D.A.P."/>
            <person name="Tomita M."/>
            <person name="Numata K."/>
            <person name="Arakawa K."/>
        </authorList>
    </citation>
    <scope>NUCLEOTIDE SEQUENCE</scope>
</reference>